<feature type="compositionally biased region" description="Basic and acidic residues" evidence="1">
    <location>
        <begin position="67"/>
        <end position="84"/>
    </location>
</feature>
<proteinExistence type="predicted"/>
<evidence type="ECO:0000256" key="1">
    <source>
        <dbReference type="SAM" id="MobiDB-lite"/>
    </source>
</evidence>
<comment type="caution">
    <text evidence="2">The sequence shown here is derived from an EMBL/GenBank/DDBJ whole genome shotgun (WGS) entry which is preliminary data.</text>
</comment>
<gene>
    <name evidence="2" type="ORF">RND81_12G212500</name>
</gene>
<evidence type="ECO:0000313" key="2">
    <source>
        <dbReference type="EMBL" id="KAK9674125.1"/>
    </source>
</evidence>
<feature type="region of interest" description="Disordered" evidence="1">
    <location>
        <begin position="112"/>
        <end position="152"/>
    </location>
</feature>
<protein>
    <submittedName>
        <fullName evidence="2">Uncharacterized protein</fullName>
    </submittedName>
</protein>
<organism evidence="2 3">
    <name type="scientific">Saponaria officinalis</name>
    <name type="common">Common soapwort</name>
    <name type="synonym">Lychnis saponaria</name>
    <dbReference type="NCBI Taxonomy" id="3572"/>
    <lineage>
        <taxon>Eukaryota</taxon>
        <taxon>Viridiplantae</taxon>
        <taxon>Streptophyta</taxon>
        <taxon>Embryophyta</taxon>
        <taxon>Tracheophyta</taxon>
        <taxon>Spermatophyta</taxon>
        <taxon>Magnoliopsida</taxon>
        <taxon>eudicotyledons</taxon>
        <taxon>Gunneridae</taxon>
        <taxon>Pentapetalae</taxon>
        <taxon>Caryophyllales</taxon>
        <taxon>Caryophyllaceae</taxon>
        <taxon>Caryophylleae</taxon>
        <taxon>Saponaria</taxon>
    </lineage>
</organism>
<dbReference type="AlphaFoldDB" id="A0AAW1HDH3"/>
<keyword evidence="3" id="KW-1185">Reference proteome</keyword>
<sequence>MMKVWFTCLRSGVGGHMHESFDMARVATFSYVSHNNEHNVGAPPPRSPPKVNLSVENPKDNPFNTNKTRDEDRNTTEDVTEKTKRGTKGVVETAFSAGAAVAEGMEKSWGGIKETTEKIKDSVLGNEDDDENNEKRYGGNYEGDEQGYADKNIEDLRRKAGGYDQRSH</sequence>
<accession>A0AAW1HDH3</accession>
<feature type="region of interest" description="Disordered" evidence="1">
    <location>
        <begin position="37"/>
        <end position="87"/>
    </location>
</feature>
<dbReference type="EMBL" id="JBDFQZ010000012">
    <property type="protein sequence ID" value="KAK9674125.1"/>
    <property type="molecule type" value="Genomic_DNA"/>
</dbReference>
<reference evidence="2" key="1">
    <citation type="submission" date="2024-03" db="EMBL/GenBank/DDBJ databases">
        <title>WGS assembly of Saponaria officinalis var. Norfolk2.</title>
        <authorList>
            <person name="Jenkins J."/>
            <person name="Shu S."/>
            <person name="Grimwood J."/>
            <person name="Barry K."/>
            <person name="Goodstein D."/>
            <person name="Schmutz J."/>
            <person name="Leebens-Mack J."/>
            <person name="Osbourn A."/>
        </authorList>
    </citation>
    <scope>NUCLEOTIDE SEQUENCE [LARGE SCALE GENOMIC DNA]</scope>
    <source>
        <strain evidence="2">JIC</strain>
    </source>
</reference>
<dbReference type="Proteomes" id="UP001443914">
    <property type="component" value="Unassembled WGS sequence"/>
</dbReference>
<evidence type="ECO:0000313" key="3">
    <source>
        <dbReference type="Proteomes" id="UP001443914"/>
    </source>
</evidence>
<name>A0AAW1HDH3_SAPOF</name>